<evidence type="ECO:0000313" key="2">
    <source>
        <dbReference type="EMBL" id="THD07359.1"/>
    </source>
</evidence>
<comment type="caution">
    <text evidence="2">The sequence shown here is derived from an EMBL/GenBank/DDBJ whole genome shotgun (WGS) entry which is preliminary data.</text>
</comment>
<gene>
    <name evidence="2" type="ORF">B1991_08710</name>
</gene>
<sequence length="114" mass="11868">MKFLPRVVASTAAVGLCLAFGTVSAQNTGGMAPASASSSMGQMGQMGGMHHRMMRHNKNGSMHMMPATVSSVDTKTGIVEVDAGGMSLRLHFPPASVANLKAGDKITLRMGYTK</sequence>
<organism evidence="2 3">
    <name type="scientific">Rhodanobacter lindaniclasticus</name>
    <dbReference type="NCBI Taxonomy" id="75310"/>
    <lineage>
        <taxon>Bacteria</taxon>
        <taxon>Pseudomonadati</taxon>
        <taxon>Pseudomonadota</taxon>
        <taxon>Gammaproteobacteria</taxon>
        <taxon>Lysobacterales</taxon>
        <taxon>Rhodanobacteraceae</taxon>
        <taxon>Rhodanobacter</taxon>
    </lineage>
</organism>
<feature type="signal peptide" evidence="1">
    <location>
        <begin position="1"/>
        <end position="25"/>
    </location>
</feature>
<accession>A0A4S3KFS6</accession>
<evidence type="ECO:0008006" key="4">
    <source>
        <dbReference type="Google" id="ProtNLM"/>
    </source>
</evidence>
<keyword evidence="3" id="KW-1185">Reference proteome</keyword>
<dbReference type="EMBL" id="MWIO01000026">
    <property type="protein sequence ID" value="THD07359.1"/>
    <property type="molecule type" value="Genomic_DNA"/>
</dbReference>
<keyword evidence="1" id="KW-0732">Signal</keyword>
<reference evidence="2 3" key="1">
    <citation type="submission" date="2017-02" db="EMBL/GenBank/DDBJ databases">
        <title>Whole genome sequencing of Rhodanobacter lindaniclasticus DSM 17932.</title>
        <authorList>
            <person name="Kumar S."/>
            <person name="Patil P."/>
            <person name="Patil P.B."/>
        </authorList>
    </citation>
    <scope>NUCLEOTIDE SEQUENCE [LARGE SCALE GENOMIC DNA]</scope>
    <source>
        <strain evidence="2 3">DSM 17932</strain>
    </source>
</reference>
<dbReference type="Proteomes" id="UP000306317">
    <property type="component" value="Unassembled WGS sequence"/>
</dbReference>
<feature type="chain" id="PRO_5020730705" description="Copper-binding protein" evidence="1">
    <location>
        <begin position="26"/>
        <end position="114"/>
    </location>
</feature>
<proteinExistence type="predicted"/>
<evidence type="ECO:0000313" key="3">
    <source>
        <dbReference type="Proteomes" id="UP000306317"/>
    </source>
</evidence>
<dbReference type="AlphaFoldDB" id="A0A4S3KFS6"/>
<dbReference type="OrthoDB" id="5959601at2"/>
<protein>
    <recommendedName>
        <fullName evidence="4">Copper-binding protein</fullName>
    </recommendedName>
</protein>
<name>A0A4S3KFS6_9GAMM</name>
<dbReference type="RefSeq" id="WP_136258336.1">
    <property type="nucleotide sequence ID" value="NZ_MWIO01000026.1"/>
</dbReference>
<evidence type="ECO:0000256" key="1">
    <source>
        <dbReference type="SAM" id="SignalP"/>
    </source>
</evidence>